<evidence type="ECO:0000313" key="3">
    <source>
        <dbReference type="Proteomes" id="UP000238701"/>
    </source>
</evidence>
<feature type="transmembrane region" description="Helical" evidence="1">
    <location>
        <begin position="45"/>
        <end position="66"/>
    </location>
</feature>
<dbReference type="AlphaFoldDB" id="A0A2U3KEL8"/>
<keyword evidence="1" id="KW-0812">Transmembrane</keyword>
<gene>
    <name evidence="2" type="ORF">SBA1_190096</name>
</gene>
<evidence type="ECO:0000256" key="1">
    <source>
        <dbReference type="SAM" id="Phobius"/>
    </source>
</evidence>
<accession>A0A2U3KEL8</accession>
<protein>
    <submittedName>
        <fullName evidence="2">Uncharacterized protein</fullName>
    </submittedName>
</protein>
<keyword evidence="1" id="KW-0472">Membrane</keyword>
<reference evidence="3" key="1">
    <citation type="submission" date="2018-02" db="EMBL/GenBank/DDBJ databases">
        <authorList>
            <person name="Hausmann B."/>
        </authorList>
    </citation>
    <scope>NUCLEOTIDE SEQUENCE [LARGE SCALE GENOMIC DNA]</scope>
    <source>
        <strain evidence="3">Peat soil MAG SbA1</strain>
    </source>
</reference>
<organism evidence="2 3">
    <name type="scientific">Candidatus Sulfotelmatobacter kueseliae</name>
    <dbReference type="NCBI Taxonomy" id="2042962"/>
    <lineage>
        <taxon>Bacteria</taxon>
        <taxon>Pseudomonadati</taxon>
        <taxon>Acidobacteriota</taxon>
        <taxon>Terriglobia</taxon>
        <taxon>Terriglobales</taxon>
        <taxon>Candidatus Korobacteraceae</taxon>
        <taxon>Candidatus Sulfotelmatobacter</taxon>
    </lineage>
</organism>
<sequence length="69" mass="7932">MKAYLFLAFGALWLTLSVLLRRTGYASFWPKGALDPDTVARVFRVMLPILFFGWIAPTALGLWLLWSKR</sequence>
<dbReference type="EMBL" id="OMOD01000101">
    <property type="protein sequence ID" value="SPF37970.1"/>
    <property type="molecule type" value="Genomic_DNA"/>
</dbReference>
<name>A0A2U3KEL8_9BACT</name>
<proteinExistence type="predicted"/>
<dbReference type="Proteomes" id="UP000238701">
    <property type="component" value="Unassembled WGS sequence"/>
</dbReference>
<evidence type="ECO:0000313" key="2">
    <source>
        <dbReference type="EMBL" id="SPF37970.1"/>
    </source>
</evidence>
<keyword evidence="1" id="KW-1133">Transmembrane helix</keyword>